<dbReference type="HOGENOM" id="CLU_2826962_0_0_3"/>
<organism evidence="2 3">
    <name type="scientific">Oscillatoria acuminata PCC 6304</name>
    <dbReference type="NCBI Taxonomy" id="56110"/>
    <lineage>
        <taxon>Bacteria</taxon>
        <taxon>Bacillati</taxon>
        <taxon>Cyanobacteriota</taxon>
        <taxon>Cyanophyceae</taxon>
        <taxon>Oscillatoriophycideae</taxon>
        <taxon>Oscillatoriales</taxon>
        <taxon>Oscillatoriaceae</taxon>
        <taxon>Oscillatoria</taxon>
    </lineage>
</organism>
<proteinExistence type="predicted"/>
<dbReference type="Proteomes" id="UP000010367">
    <property type="component" value="Chromosome"/>
</dbReference>
<dbReference type="InParanoid" id="K9TNX1"/>
<keyword evidence="3" id="KW-1185">Reference proteome</keyword>
<dbReference type="RefSeq" id="WP_015150450.1">
    <property type="nucleotide sequence ID" value="NC_019693.1"/>
</dbReference>
<sequence>MKRRFPLSELLLTLMLITGQWHFGNTAESPTANTPGFQTAPATWEFSPRGNHLDDCGEGGTKFRFQ</sequence>
<feature type="signal peptide" evidence="1">
    <location>
        <begin position="1"/>
        <end position="23"/>
    </location>
</feature>
<gene>
    <name evidence="2" type="ORF">Oscil6304_4300</name>
</gene>
<name>K9TNX1_9CYAN</name>
<evidence type="ECO:0000256" key="1">
    <source>
        <dbReference type="SAM" id="SignalP"/>
    </source>
</evidence>
<dbReference type="KEGG" id="oac:Oscil6304_4300"/>
<feature type="chain" id="PRO_5003935944" evidence="1">
    <location>
        <begin position="24"/>
        <end position="66"/>
    </location>
</feature>
<keyword evidence="1" id="KW-0732">Signal</keyword>
<reference evidence="2 3" key="1">
    <citation type="submission" date="2012-06" db="EMBL/GenBank/DDBJ databases">
        <title>Finished chromosome of genome of Oscillatoria acuminata PCC 6304.</title>
        <authorList>
            <consortium name="US DOE Joint Genome Institute"/>
            <person name="Gugger M."/>
            <person name="Coursin T."/>
            <person name="Rippka R."/>
            <person name="Tandeau De Marsac N."/>
            <person name="Huntemann M."/>
            <person name="Wei C.-L."/>
            <person name="Han J."/>
            <person name="Detter J.C."/>
            <person name="Han C."/>
            <person name="Tapia R."/>
            <person name="Davenport K."/>
            <person name="Daligault H."/>
            <person name="Erkkila T."/>
            <person name="Gu W."/>
            <person name="Munk A.C.C."/>
            <person name="Teshima H."/>
            <person name="Xu Y."/>
            <person name="Chain P."/>
            <person name="Chen A."/>
            <person name="Krypides N."/>
            <person name="Mavromatis K."/>
            <person name="Markowitz V."/>
            <person name="Szeto E."/>
            <person name="Ivanova N."/>
            <person name="Mikhailova N."/>
            <person name="Ovchinnikova G."/>
            <person name="Pagani I."/>
            <person name="Pati A."/>
            <person name="Goodwin L."/>
            <person name="Peters L."/>
            <person name="Pitluck S."/>
            <person name="Woyke T."/>
            <person name="Kerfeld C."/>
        </authorList>
    </citation>
    <scope>NUCLEOTIDE SEQUENCE [LARGE SCALE GENOMIC DNA]</scope>
    <source>
        <strain evidence="2 3">PCC 6304</strain>
    </source>
</reference>
<dbReference type="AlphaFoldDB" id="K9TNX1"/>
<dbReference type="STRING" id="56110.Oscil6304_4300"/>
<accession>K9TNX1</accession>
<dbReference type="EMBL" id="CP003607">
    <property type="protein sequence ID" value="AFY83826.1"/>
    <property type="molecule type" value="Genomic_DNA"/>
</dbReference>
<evidence type="ECO:0000313" key="3">
    <source>
        <dbReference type="Proteomes" id="UP000010367"/>
    </source>
</evidence>
<protein>
    <submittedName>
        <fullName evidence="2">Uncharacterized protein</fullName>
    </submittedName>
</protein>
<evidence type="ECO:0000313" key="2">
    <source>
        <dbReference type="EMBL" id="AFY83826.1"/>
    </source>
</evidence>